<evidence type="ECO:0000313" key="1">
    <source>
        <dbReference type="EMBL" id="MBF4767100.1"/>
    </source>
</evidence>
<protein>
    <recommendedName>
        <fullName evidence="3">DUF3303 domain-containing protein</fullName>
    </recommendedName>
</protein>
<evidence type="ECO:0008006" key="3">
    <source>
        <dbReference type="Google" id="ProtNLM"/>
    </source>
</evidence>
<dbReference type="RefSeq" id="WP_194695240.1">
    <property type="nucleotide sequence ID" value="NZ_JADKPO010000004.1"/>
</dbReference>
<reference evidence="1" key="1">
    <citation type="submission" date="2020-11" db="EMBL/GenBank/DDBJ databases">
        <title>Nocardioides cynanchi sp. nov., isolated from soil of rhizosphere of Cynanchum wilfordii.</title>
        <authorList>
            <person name="Lee J.-S."/>
            <person name="Suh M.K."/>
            <person name="Kim J.-S."/>
        </authorList>
    </citation>
    <scope>NUCLEOTIDE SEQUENCE</scope>
    <source>
        <strain evidence="1">KCTC 19276</strain>
    </source>
</reference>
<organism evidence="1 2">
    <name type="scientific">Nocardioides agariphilus</name>
    <dbReference type="NCBI Taxonomy" id="433664"/>
    <lineage>
        <taxon>Bacteria</taxon>
        <taxon>Bacillati</taxon>
        <taxon>Actinomycetota</taxon>
        <taxon>Actinomycetes</taxon>
        <taxon>Propionibacteriales</taxon>
        <taxon>Nocardioidaceae</taxon>
        <taxon>Nocardioides</taxon>
    </lineage>
</organism>
<proteinExistence type="predicted"/>
<dbReference type="AlphaFoldDB" id="A0A930YNV9"/>
<dbReference type="InterPro" id="IPR021734">
    <property type="entry name" value="DUF3303"/>
</dbReference>
<dbReference type="Proteomes" id="UP000660668">
    <property type="component" value="Unassembled WGS sequence"/>
</dbReference>
<keyword evidence="2" id="KW-1185">Reference proteome</keyword>
<accession>A0A930YNV9</accession>
<sequence>MLFHITQVHDPADCPYGNGGSRKFHDASVEGVTVHGVYGAFMEHTIYLVVEADDINQLNKFLLPGMKSCSTEITPVSAEPLPQWS</sequence>
<name>A0A930YNV9_9ACTN</name>
<dbReference type="EMBL" id="JADKPO010000004">
    <property type="protein sequence ID" value="MBF4767100.1"/>
    <property type="molecule type" value="Genomic_DNA"/>
</dbReference>
<gene>
    <name evidence="1" type="ORF">ISU10_04895</name>
</gene>
<evidence type="ECO:0000313" key="2">
    <source>
        <dbReference type="Proteomes" id="UP000660668"/>
    </source>
</evidence>
<dbReference type="Pfam" id="PF11746">
    <property type="entry name" value="DUF3303"/>
    <property type="match status" value="1"/>
</dbReference>
<comment type="caution">
    <text evidence="1">The sequence shown here is derived from an EMBL/GenBank/DDBJ whole genome shotgun (WGS) entry which is preliminary data.</text>
</comment>